<dbReference type="CDD" id="cd04739">
    <property type="entry name" value="DHOD_like"/>
    <property type="match status" value="1"/>
</dbReference>
<dbReference type="PIRSF" id="PIRSF000164">
    <property type="entry name" value="DHO_oxidase"/>
    <property type="match status" value="1"/>
</dbReference>
<evidence type="ECO:0000256" key="2">
    <source>
        <dbReference type="ARBA" id="ARBA00004725"/>
    </source>
</evidence>
<comment type="cofactor">
    <cofactor evidence="1">
        <name>FMN</name>
        <dbReference type="ChEBI" id="CHEBI:58210"/>
    </cofactor>
</comment>
<dbReference type="GO" id="GO:0004152">
    <property type="term" value="F:dihydroorotate dehydrogenase activity"/>
    <property type="evidence" value="ECO:0007669"/>
    <property type="project" value="InterPro"/>
</dbReference>
<dbReference type="PANTHER" id="PTHR48109:SF3">
    <property type="entry name" value="SLL0744 PROTEIN"/>
    <property type="match status" value="1"/>
</dbReference>
<dbReference type="GO" id="GO:0006207">
    <property type="term" value="P:'de novo' pyrimidine nucleobase biosynthetic process"/>
    <property type="evidence" value="ECO:0007669"/>
    <property type="project" value="TreeGrafter"/>
</dbReference>
<feature type="domain" description="Dihydroorotate dehydrogenase catalytic" evidence="7">
    <location>
        <begin position="84"/>
        <end position="290"/>
    </location>
</feature>
<gene>
    <name evidence="8" type="ORF">AMQ22_01296</name>
</gene>
<evidence type="ECO:0000313" key="8">
    <source>
        <dbReference type="EMBL" id="KYC51546.1"/>
    </source>
</evidence>
<dbReference type="Gene3D" id="3.20.20.70">
    <property type="entry name" value="Aldolase class I"/>
    <property type="match status" value="1"/>
</dbReference>
<dbReference type="PANTHER" id="PTHR48109">
    <property type="entry name" value="DIHYDROOROTATE DEHYDROGENASE (QUINONE), MITOCHONDRIAL-RELATED"/>
    <property type="match status" value="1"/>
</dbReference>
<dbReference type="AlphaFoldDB" id="A0A150J2V3"/>
<accession>A0A150J2V3</accession>
<dbReference type="PATRIC" id="fig|1705409.3.peg.1347"/>
<evidence type="ECO:0000256" key="6">
    <source>
        <dbReference type="ARBA" id="ARBA00023002"/>
    </source>
</evidence>
<evidence type="ECO:0000259" key="7">
    <source>
        <dbReference type="Pfam" id="PF01180"/>
    </source>
</evidence>
<evidence type="ECO:0000256" key="5">
    <source>
        <dbReference type="ARBA" id="ARBA00022975"/>
    </source>
</evidence>
<sequence>MPDLSTTYLGLHLKNPIVASASPLSKKVETVKKMEDAGIGAVVMYSLFEEQITHESLALHHYLERGTESHAEAQTYFPDLEKYNVGPEKYLELVQALKAAVQIPVIGSLNGVSVGGWVDYAKKIEQAGADALELNIYNIPTRMDVPAADVEQEYIDLVTEVRKQVKIPLAVKLGAQFTALPNFISRLAAAGANGVVLFNRFIQPDLDIETLEVVPHLKLSTSDELRLPLRWVAILYGRLKADLALTGGVHTTEDLVKSILAGASVAMIASEFIAKGMGRISELVSELDKWLTEYEYKSVKQMRGSMSQQNVGDPTAFERANYMKALTSYDNRKW</sequence>
<dbReference type="NCBIfam" id="NF005741">
    <property type="entry name" value="PRK07565.1"/>
    <property type="match status" value="1"/>
</dbReference>
<organism evidence="8 9">
    <name type="scientific">Candidatus Methanofastidiosum methylothiophilum</name>
    <dbReference type="NCBI Taxonomy" id="1705564"/>
    <lineage>
        <taxon>Archaea</taxon>
        <taxon>Methanobacteriati</taxon>
        <taxon>Methanobacteriota</taxon>
        <taxon>Stenosarchaea group</taxon>
        <taxon>Candidatus Methanofastidiosia</taxon>
        <taxon>Candidatus Methanofastidiosales</taxon>
        <taxon>Candidatus Methanofastidiosaceae</taxon>
        <taxon>Candidatus Methanofastidiosum</taxon>
    </lineage>
</organism>
<dbReference type="Proteomes" id="UP000075398">
    <property type="component" value="Unassembled WGS sequence"/>
</dbReference>
<dbReference type="InterPro" id="IPR012135">
    <property type="entry name" value="Dihydroorotate_DH_1_2"/>
</dbReference>
<dbReference type="UniPathway" id="UPA00070"/>
<dbReference type="EMBL" id="LNGC01000057">
    <property type="protein sequence ID" value="KYC51546.1"/>
    <property type="molecule type" value="Genomic_DNA"/>
</dbReference>
<dbReference type="InterPro" id="IPR013785">
    <property type="entry name" value="Aldolase_TIM"/>
</dbReference>
<keyword evidence="5" id="KW-0665">Pyrimidine biosynthesis</keyword>
<dbReference type="SUPFAM" id="SSF51395">
    <property type="entry name" value="FMN-linked oxidoreductases"/>
    <property type="match status" value="1"/>
</dbReference>
<name>A0A150J2V3_9EURY</name>
<dbReference type="InterPro" id="IPR050074">
    <property type="entry name" value="DHO_dehydrogenase"/>
</dbReference>
<comment type="caution">
    <text evidence="8">The sequence shown here is derived from an EMBL/GenBank/DDBJ whole genome shotgun (WGS) entry which is preliminary data.</text>
</comment>
<evidence type="ECO:0000313" key="9">
    <source>
        <dbReference type="Proteomes" id="UP000075398"/>
    </source>
</evidence>
<dbReference type="Pfam" id="PF01180">
    <property type="entry name" value="DHO_dh"/>
    <property type="match status" value="1"/>
</dbReference>
<comment type="pathway">
    <text evidence="2">Pyrimidine metabolism; UMP biosynthesis via de novo pathway.</text>
</comment>
<dbReference type="InterPro" id="IPR005720">
    <property type="entry name" value="Dihydroorotate_DH_cat"/>
</dbReference>
<proteinExistence type="predicted"/>
<reference evidence="8 9" key="1">
    <citation type="journal article" date="2016" name="ISME J.">
        <title>Chasing the elusive Euryarchaeota class WSA2: genomes reveal a uniquely fastidious methyl-reducing methanogen.</title>
        <authorList>
            <person name="Nobu M.K."/>
            <person name="Narihiro T."/>
            <person name="Kuroda K."/>
            <person name="Mei R."/>
            <person name="Liu W.T."/>
        </authorList>
    </citation>
    <scope>NUCLEOTIDE SEQUENCE [LARGE SCALE GENOMIC DNA]</scope>
    <source>
        <strain evidence="8">U1lsi0528_Bin055</strain>
    </source>
</reference>
<evidence type="ECO:0000256" key="1">
    <source>
        <dbReference type="ARBA" id="ARBA00001917"/>
    </source>
</evidence>
<dbReference type="GO" id="GO:0044205">
    <property type="term" value="P:'de novo' UMP biosynthetic process"/>
    <property type="evidence" value="ECO:0007669"/>
    <property type="project" value="UniProtKB-UniPathway"/>
</dbReference>
<keyword evidence="3" id="KW-0285">Flavoprotein</keyword>
<keyword evidence="4" id="KW-0288">FMN</keyword>
<evidence type="ECO:0000256" key="4">
    <source>
        <dbReference type="ARBA" id="ARBA00022643"/>
    </source>
</evidence>
<evidence type="ECO:0000256" key="3">
    <source>
        <dbReference type="ARBA" id="ARBA00022630"/>
    </source>
</evidence>
<dbReference type="GO" id="GO:0005737">
    <property type="term" value="C:cytoplasm"/>
    <property type="evidence" value="ECO:0007669"/>
    <property type="project" value="InterPro"/>
</dbReference>
<keyword evidence="6" id="KW-0560">Oxidoreductase</keyword>
<protein>
    <submittedName>
        <fullName evidence="8">Dihydroorotate dehydrogenase 2</fullName>
    </submittedName>
</protein>